<dbReference type="Gene3D" id="2.60.40.60">
    <property type="entry name" value="Cadherins"/>
    <property type="match status" value="5"/>
</dbReference>
<reference evidence="13" key="1">
    <citation type="submission" date="2012-12" db="EMBL/GenBank/DDBJ databases">
        <authorList>
            <person name="Hellsten U."/>
            <person name="Grimwood J."/>
            <person name="Chapman J.A."/>
            <person name="Shapiro H."/>
            <person name="Aerts A."/>
            <person name="Otillar R.P."/>
            <person name="Terry A.Y."/>
            <person name="Boore J.L."/>
            <person name="Simakov O."/>
            <person name="Marletaz F."/>
            <person name="Cho S.-J."/>
            <person name="Edsinger-Gonzales E."/>
            <person name="Havlak P."/>
            <person name="Kuo D.-H."/>
            <person name="Larsson T."/>
            <person name="Lv J."/>
            <person name="Arendt D."/>
            <person name="Savage R."/>
            <person name="Osoegawa K."/>
            <person name="de Jong P."/>
            <person name="Lindberg D.R."/>
            <person name="Seaver E.C."/>
            <person name="Weisblat D.A."/>
            <person name="Putnam N.H."/>
            <person name="Grigoriev I.V."/>
            <person name="Rokhsar D.S."/>
        </authorList>
    </citation>
    <scope>NUCLEOTIDE SEQUENCE</scope>
</reference>
<dbReference type="EnsemblMetazoa" id="HelroT74602">
    <property type="protein sequence ID" value="HelroP74602"/>
    <property type="gene ID" value="HelroG74602"/>
</dbReference>
<feature type="domain" description="Cadherin" evidence="10">
    <location>
        <begin position="52"/>
        <end position="159"/>
    </location>
</feature>
<dbReference type="AlphaFoldDB" id="T1G1T3"/>
<keyword evidence="2" id="KW-0812">Transmembrane</keyword>
<organism evidence="12 13">
    <name type="scientific">Helobdella robusta</name>
    <name type="common">Californian leech</name>
    <dbReference type="NCBI Taxonomy" id="6412"/>
    <lineage>
        <taxon>Eukaryota</taxon>
        <taxon>Metazoa</taxon>
        <taxon>Spiralia</taxon>
        <taxon>Lophotrochozoa</taxon>
        <taxon>Annelida</taxon>
        <taxon>Clitellata</taxon>
        <taxon>Hirudinea</taxon>
        <taxon>Rhynchobdellida</taxon>
        <taxon>Glossiphoniidae</taxon>
        <taxon>Helobdella</taxon>
    </lineage>
</organism>
<sequence>MSLVLKQRLDREECSTYTLQIIVEDGGVPSFSSSSLLVVKVEDANDNSPVFTTDKYQVRIFENTDPGSLVLNVFATDPDLGSNGVVWYSFNDEVHQNVRSTFKLNSLTGDVTLHSNIDYEEQSEYSFVMEAYDFGDVPNTGSAAVVISVIDLNDNPPEIKINYLDSNNNFASLEEVDNSDTTVCLVTVNDYDGTSLNSRFNCFINDSRFYMQAIYSGDTFIVKTNEFFDREVESKITVSYTCTDTGNPPLSTTEYIRIIITDVNDNHPEIKYFYNNINDDYDYSPYEPNKPGVRIAFNKSDRYSFNVSELAPINTSLITIIATDRDEGQNSALKYQIIGDDNLSMEQQTVIIRKSFDREKQDFHEYRIEISDQGEPMQLTSTMYISILIQDEDDNYPIFGSTLYHFTIPENEQSGSHVGVVTASDADVSDGYKNFVYCLVGEPQNENAKYGNFTENVSKRVYNKNDDGHRNDYKLFGVNPKTGEIKTKISFDREVSEFEGLSV</sequence>
<dbReference type="Proteomes" id="UP000015101">
    <property type="component" value="Unassembled WGS sequence"/>
</dbReference>
<feature type="domain" description="Cadherin" evidence="10">
    <location>
        <begin position="400"/>
        <end position="497"/>
    </location>
</feature>
<dbReference type="GO" id="GO:0005886">
    <property type="term" value="C:plasma membrane"/>
    <property type="evidence" value="ECO:0000318"/>
    <property type="project" value="GO_Central"/>
</dbReference>
<protein>
    <recommendedName>
        <fullName evidence="10">Cadherin domain-containing protein</fullName>
    </recommendedName>
</protein>
<proteinExistence type="predicted"/>
<dbReference type="GO" id="GO:0007155">
    <property type="term" value="P:cell adhesion"/>
    <property type="evidence" value="ECO:0000318"/>
    <property type="project" value="GO_Central"/>
</dbReference>
<dbReference type="InParanoid" id="T1G1T3"/>
<feature type="domain" description="Cadherin" evidence="10">
    <location>
        <begin position="299"/>
        <end position="399"/>
    </location>
</feature>
<feature type="domain" description="Cadherin" evidence="10">
    <location>
        <begin position="3"/>
        <end position="51"/>
    </location>
</feature>
<evidence type="ECO:0000256" key="5">
    <source>
        <dbReference type="ARBA" id="ARBA00022889"/>
    </source>
</evidence>
<evidence type="ECO:0000259" key="10">
    <source>
        <dbReference type="PROSITE" id="PS50268"/>
    </source>
</evidence>
<dbReference type="Pfam" id="PF00028">
    <property type="entry name" value="Cadherin"/>
    <property type="match status" value="2"/>
</dbReference>
<dbReference type="PANTHER" id="PTHR24028">
    <property type="entry name" value="CADHERIN-87A"/>
    <property type="match status" value="1"/>
</dbReference>
<dbReference type="PANTHER" id="PTHR24028:SF146">
    <property type="entry name" value="CADHERIN 96CB, ISOFORM D-RELATED"/>
    <property type="match status" value="1"/>
</dbReference>
<dbReference type="OrthoDB" id="6252479at2759"/>
<dbReference type="InterPro" id="IPR050174">
    <property type="entry name" value="Protocadherin/Cadherin-CA"/>
</dbReference>
<dbReference type="EMBL" id="AMQM01003126">
    <property type="status" value="NOT_ANNOTATED_CDS"/>
    <property type="molecule type" value="Genomic_DNA"/>
</dbReference>
<evidence type="ECO:0000256" key="1">
    <source>
        <dbReference type="ARBA" id="ARBA00004167"/>
    </source>
</evidence>
<evidence type="ECO:0000313" key="13">
    <source>
        <dbReference type="Proteomes" id="UP000015101"/>
    </source>
</evidence>
<dbReference type="OMA" id="MCSERIS"/>
<dbReference type="GeneID" id="20215031"/>
<evidence type="ECO:0000256" key="7">
    <source>
        <dbReference type="ARBA" id="ARBA00023136"/>
    </source>
</evidence>
<dbReference type="CDD" id="cd11304">
    <property type="entry name" value="Cadherin_repeat"/>
    <property type="match status" value="4"/>
</dbReference>
<evidence type="ECO:0000256" key="6">
    <source>
        <dbReference type="ARBA" id="ARBA00022989"/>
    </source>
</evidence>
<dbReference type="PROSITE" id="PS50268">
    <property type="entry name" value="CADHERIN_2"/>
    <property type="match status" value="5"/>
</dbReference>
<dbReference type="HOGENOM" id="CLU_542151_0_0_1"/>
<evidence type="ECO:0000256" key="2">
    <source>
        <dbReference type="ARBA" id="ARBA00022692"/>
    </source>
</evidence>
<keyword evidence="6" id="KW-1133">Transmembrane helix</keyword>
<gene>
    <name evidence="12" type="primary">20215031</name>
    <name evidence="11" type="ORF">HELRODRAFT_74602</name>
</gene>
<keyword evidence="3" id="KW-0677">Repeat</keyword>
<dbReference type="PROSITE" id="PS00232">
    <property type="entry name" value="CADHERIN_1"/>
    <property type="match status" value="2"/>
</dbReference>
<comment type="subcellular location">
    <subcellularLocation>
        <location evidence="1">Membrane</location>
        <topology evidence="1">Single-pass membrane protein</topology>
    </subcellularLocation>
</comment>
<evidence type="ECO:0000313" key="11">
    <source>
        <dbReference type="EMBL" id="ESO08943.1"/>
    </source>
</evidence>
<dbReference type="EMBL" id="KB096023">
    <property type="protein sequence ID" value="ESO08943.1"/>
    <property type="molecule type" value="Genomic_DNA"/>
</dbReference>
<keyword evidence="7" id="KW-0472">Membrane</keyword>
<dbReference type="KEGG" id="hro:HELRODRAFT_74602"/>
<dbReference type="SMART" id="SM00112">
    <property type="entry name" value="CA"/>
    <property type="match status" value="4"/>
</dbReference>
<name>T1G1T3_HELRO</name>
<feature type="domain" description="Cadherin" evidence="10">
    <location>
        <begin position="165"/>
        <end position="270"/>
    </location>
</feature>
<evidence type="ECO:0000313" key="12">
    <source>
        <dbReference type="EnsemblMetazoa" id="HelroP74602"/>
    </source>
</evidence>
<dbReference type="RefSeq" id="XP_009012965.1">
    <property type="nucleotide sequence ID" value="XM_009014717.1"/>
</dbReference>
<keyword evidence="13" id="KW-1185">Reference proteome</keyword>
<dbReference type="GO" id="GO:0050839">
    <property type="term" value="F:cell adhesion molecule binding"/>
    <property type="evidence" value="ECO:0000318"/>
    <property type="project" value="GO_Central"/>
</dbReference>
<keyword evidence="4 9" id="KW-0106">Calcium</keyword>
<keyword evidence="5" id="KW-0130">Cell adhesion</keyword>
<evidence type="ECO:0000256" key="9">
    <source>
        <dbReference type="PROSITE-ProRule" id="PRU00043"/>
    </source>
</evidence>
<dbReference type="SUPFAM" id="SSF49313">
    <property type="entry name" value="Cadherin-like"/>
    <property type="match status" value="5"/>
</dbReference>
<accession>T1G1T3</accession>
<reference evidence="12" key="3">
    <citation type="submission" date="2015-06" db="UniProtKB">
        <authorList>
            <consortium name="EnsemblMetazoa"/>
        </authorList>
    </citation>
    <scope>IDENTIFICATION</scope>
</reference>
<dbReference type="InterPro" id="IPR020894">
    <property type="entry name" value="Cadherin_CS"/>
</dbReference>
<dbReference type="GO" id="GO:0007156">
    <property type="term" value="P:homophilic cell adhesion via plasma membrane adhesion molecules"/>
    <property type="evidence" value="ECO:0007669"/>
    <property type="project" value="InterPro"/>
</dbReference>
<dbReference type="CTD" id="20215031"/>
<dbReference type="FunFam" id="2.60.40.60:FF:000002">
    <property type="entry name" value="Protocadherin alpha 2"/>
    <property type="match status" value="1"/>
</dbReference>
<dbReference type="GO" id="GO:0005509">
    <property type="term" value="F:calcium ion binding"/>
    <property type="evidence" value="ECO:0007669"/>
    <property type="project" value="UniProtKB-UniRule"/>
</dbReference>
<dbReference type="InterPro" id="IPR002126">
    <property type="entry name" value="Cadherin-like_dom"/>
</dbReference>
<dbReference type="PRINTS" id="PR00205">
    <property type="entry name" value="CADHERIN"/>
</dbReference>
<dbReference type="InterPro" id="IPR015919">
    <property type="entry name" value="Cadherin-like_sf"/>
</dbReference>
<evidence type="ECO:0000256" key="3">
    <source>
        <dbReference type="ARBA" id="ARBA00022737"/>
    </source>
</evidence>
<keyword evidence="8" id="KW-0325">Glycoprotein</keyword>
<evidence type="ECO:0000256" key="4">
    <source>
        <dbReference type="ARBA" id="ARBA00022837"/>
    </source>
</evidence>
<evidence type="ECO:0000256" key="8">
    <source>
        <dbReference type="ARBA" id="ARBA00023180"/>
    </source>
</evidence>
<reference evidence="11 13" key="2">
    <citation type="journal article" date="2013" name="Nature">
        <title>Insights into bilaterian evolution from three spiralian genomes.</title>
        <authorList>
            <person name="Simakov O."/>
            <person name="Marletaz F."/>
            <person name="Cho S.J."/>
            <person name="Edsinger-Gonzales E."/>
            <person name="Havlak P."/>
            <person name="Hellsten U."/>
            <person name="Kuo D.H."/>
            <person name="Larsson T."/>
            <person name="Lv J."/>
            <person name="Arendt D."/>
            <person name="Savage R."/>
            <person name="Osoegawa K."/>
            <person name="de Jong P."/>
            <person name="Grimwood J."/>
            <person name="Chapman J.A."/>
            <person name="Shapiro H."/>
            <person name="Aerts A."/>
            <person name="Otillar R.P."/>
            <person name="Terry A.Y."/>
            <person name="Boore J.L."/>
            <person name="Grigoriev I.V."/>
            <person name="Lindberg D.R."/>
            <person name="Seaver E.C."/>
            <person name="Weisblat D.A."/>
            <person name="Putnam N.H."/>
            <person name="Rokhsar D.S."/>
        </authorList>
    </citation>
    <scope>NUCLEOTIDE SEQUENCE</scope>
</reference>
<dbReference type="eggNOG" id="ENOG502QPMK">
    <property type="taxonomic scope" value="Eukaryota"/>
</dbReference>